<dbReference type="Gene3D" id="1.20.58.830">
    <property type="match status" value="1"/>
</dbReference>
<feature type="region of interest" description="Disordered" evidence="1">
    <location>
        <begin position="325"/>
        <end position="406"/>
    </location>
</feature>
<dbReference type="AlphaFoldDB" id="A0A024WG66"/>
<evidence type="ECO:0000256" key="1">
    <source>
        <dbReference type="SAM" id="MobiDB-lite"/>
    </source>
</evidence>
<dbReference type="SUPFAM" id="SSF140924">
    <property type="entry name" value="Duffy binding domain-like"/>
    <property type="match status" value="2"/>
</dbReference>
<dbReference type="GO" id="GO:0016020">
    <property type="term" value="C:membrane"/>
    <property type="evidence" value="ECO:0007669"/>
    <property type="project" value="InterPro"/>
</dbReference>
<dbReference type="Pfam" id="PF05424">
    <property type="entry name" value="Duffy_binding"/>
    <property type="match status" value="2"/>
</dbReference>
<proteinExistence type="predicted"/>
<evidence type="ECO:0000313" key="4">
    <source>
        <dbReference type="Proteomes" id="UP000030699"/>
    </source>
</evidence>
<evidence type="ECO:0000313" key="3">
    <source>
        <dbReference type="EMBL" id="ETW45888.1"/>
    </source>
</evidence>
<feature type="non-terminal residue" evidence="3">
    <location>
        <position position="1"/>
    </location>
</feature>
<dbReference type="Proteomes" id="UP000030699">
    <property type="component" value="Unassembled WGS sequence"/>
</dbReference>
<feature type="compositionally biased region" description="Basic and acidic residues" evidence="1">
    <location>
        <begin position="367"/>
        <end position="389"/>
    </location>
</feature>
<feature type="compositionally biased region" description="Basic and acidic residues" evidence="1">
    <location>
        <begin position="325"/>
        <end position="337"/>
    </location>
</feature>
<dbReference type="InterPro" id="IPR008602">
    <property type="entry name" value="Duffy-antigen-binding"/>
</dbReference>
<dbReference type="GO" id="GO:0046789">
    <property type="term" value="F:host cell surface receptor binding"/>
    <property type="evidence" value="ECO:0007669"/>
    <property type="project" value="InterPro"/>
</dbReference>
<feature type="domain" description="Duffy-antigen binding" evidence="2">
    <location>
        <begin position="11"/>
        <end position="162"/>
    </location>
</feature>
<dbReference type="Gene3D" id="1.20.1310.20">
    <property type="entry name" value="Duffy-antigen binding domain"/>
    <property type="match status" value="2"/>
</dbReference>
<feature type="compositionally biased region" description="Basic residues" evidence="1">
    <location>
        <begin position="345"/>
        <end position="364"/>
    </location>
</feature>
<organism evidence="3 4">
    <name type="scientific">Plasmodium falciparum MaliPS096_E11</name>
    <dbReference type="NCBI Taxonomy" id="1036727"/>
    <lineage>
        <taxon>Eukaryota</taxon>
        <taxon>Sar</taxon>
        <taxon>Alveolata</taxon>
        <taxon>Apicomplexa</taxon>
        <taxon>Aconoidasida</taxon>
        <taxon>Haemosporida</taxon>
        <taxon>Plasmodiidae</taxon>
        <taxon>Plasmodium</taxon>
        <taxon>Plasmodium (Laverania)</taxon>
    </lineage>
</organism>
<dbReference type="EMBL" id="KI925912">
    <property type="protein sequence ID" value="ETW45888.1"/>
    <property type="molecule type" value="Genomic_DNA"/>
</dbReference>
<gene>
    <name evidence="3" type="ORF">PFMALIP_06047</name>
</gene>
<feature type="domain" description="Duffy-antigen binding" evidence="2">
    <location>
        <begin position="453"/>
        <end position="539"/>
    </location>
</feature>
<feature type="non-terminal residue" evidence="3">
    <location>
        <position position="541"/>
    </location>
</feature>
<evidence type="ECO:0000259" key="2">
    <source>
        <dbReference type="Pfam" id="PF05424"/>
    </source>
</evidence>
<reference evidence="3 4" key="1">
    <citation type="submission" date="2013-02" db="EMBL/GenBank/DDBJ databases">
        <title>The Genome Annotation of Plasmodium falciparum MaliPS096_E11.</title>
        <authorList>
            <consortium name="The Broad Institute Genome Sequencing Platform"/>
            <consortium name="The Broad Institute Genome Sequencing Center for Infectious Disease"/>
            <person name="Neafsey D."/>
            <person name="Hoffman S."/>
            <person name="Volkman S."/>
            <person name="Rosenthal P."/>
            <person name="Walker B."/>
            <person name="Young S.K."/>
            <person name="Zeng Q."/>
            <person name="Gargeya S."/>
            <person name="Fitzgerald M."/>
            <person name="Haas B."/>
            <person name="Abouelleil A."/>
            <person name="Allen A.W."/>
            <person name="Alvarado L."/>
            <person name="Arachchi H.M."/>
            <person name="Berlin A.M."/>
            <person name="Chapman S.B."/>
            <person name="Gainer-Dewar J."/>
            <person name="Goldberg J."/>
            <person name="Griggs A."/>
            <person name="Gujja S."/>
            <person name="Hansen M."/>
            <person name="Howarth C."/>
            <person name="Imamovic A."/>
            <person name="Ireland A."/>
            <person name="Larimer J."/>
            <person name="McCowan C."/>
            <person name="Murphy C."/>
            <person name="Pearson M."/>
            <person name="Poon T.W."/>
            <person name="Priest M."/>
            <person name="Roberts A."/>
            <person name="Saif S."/>
            <person name="Shea T."/>
            <person name="Sisk P."/>
            <person name="Sykes S."/>
            <person name="Wortman J."/>
            <person name="Nusbaum C."/>
            <person name="Birren B."/>
        </authorList>
    </citation>
    <scope>NUCLEOTIDE SEQUENCE [LARGE SCALE GENOMIC DNA]</scope>
    <source>
        <strain evidence="3 4">MaliPS096_E11</strain>
    </source>
</reference>
<reference evidence="3 4" key="2">
    <citation type="submission" date="2013-02" db="EMBL/GenBank/DDBJ databases">
        <title>The Genome Sequence of Plasmodium falciparum MaliPS096_E11.</title>
        <authorList>
            <consortium name="The Broad Institute Genome Sequencing Platform"/>
            <consortium name="The Broad Institute Genome Sequencing Center for Infectious Disease"/>
            <person name="Neafsey D."/>
            <person name="Cheeseman I."/>
            <person name="Volkman S."/>
            <person name="Adams J."/>
            <person name="Walker B."/>
            <person name="Young S.K."/>
            <person name="Zeng Q."/>
            <person name="Gargeya S."/>
            <person name="Fitzgerald M."/>
            <person name="Haas B."/>
            <person name="Abouelleil A."/>
            <person name="Alvarado L."/>
            <person name="Arachchi H.M."/>
            <person name="Berlin A.M."/>
            <person name="Chapman S.B."/>
            <person name="Dewar J."/>
            <person name="Goldberg J."/>
            <person name="Griggs A."/>
            <person name="Gujja S."/>
            <person name="Hansen M."/>
            <person name="Howarth C."/>
            <person name="Imamovic A."/>
            <person name="Larimer J."/>
            <person name="McCowan C."/>
            <person name="Murphy C."/>
            <person name="Neiman D."/>
            <person name="Pearson M."/>
            <person name="Priest M."/>
            <person name="Roberts A."/>
            <person name="Saif S."/>
            <person name="Shea T."/>
            <person name="Sisk P."/>
            <person name="Sykes S."/>
            <person name="Wortman J."/>
            <person name="Nusbaum C."/>
            <person name="Birren B."/>
        </authorList>
    </citation>
    <scope>NUCLEOTIDE SEQUENCE [LARGE SCALE GENOMIC DNA]</scope>
    <source>
        <strain evidence="3 4">MaliPS096_E11</strain>
    </source>
</reference>
<sequence>VINNRNGGTPGDSLLGDVLLAANKEAGFIKERYNDRTKAHGFRDEATVCRAIKYSFADIGDIIRGKDMWDKNSDAKSLQGNLVTIFDKIKTELEDNLNGKYAGDANHTKLRSDWWEANRHQVWRAMKCHINDLKDSSIDKSKGHCGYSDHTPLDDYIPQRLRWMTEWAEWYCKEQSRLYGELVEKCKNCKEGGKEKCKQRNSDCTTCDKKCKEYKEKINKWQKQWETISKKYDELYKKALQSDATSGSVKKRTQLSTEEQRVVDFLKQLKDENKDGGNTTYKTAEGYVHQEAHISDCQKQTRFCKNPNGETSPSGKENHKEYAFREKPHDHDDKCTCTDKSTPPPRRRGGVLRLSRVLRVRVPRARQGGEREAEEKKEEEKKEEEKKEEEKEEDTDGKVQPPPAPTQSACEIVKVIFNGKSATDVIQGCKRKENYQPWNCDEKDTLINIEHKGACMPPRRQKLCLHYLTKLNNLKSKEDIRKNFITCAAIETYFAWDRYKTKNLGAVDQLKNGKIPDEFKRQMFYTFSDYRSIFFGTDISS</sequence>
<dbReference type="InterPro" id="IPR042202">
    <property type="entry name" value="Duffy-ag-bd_sf"/>
</dbReference>
<name>A0A024WG66_PLAFA</name>
<protein>
    <recommendedName>
        <fullName evidence="2">Duffy-antigen binding domain-containing protein</fullName>
    </recommendedName>
</protein>
<accession>A0A024WG66</accession>